<protein>
    <submittedName>
        <fullName evidence="2">Uncharacterized protein</fullName>
    </submittedName>
</protein>
<dbReference type="RefSeq" id="WP_184756674.1">
    <property type="nucleotide sequence ID" value="NZ_BAABEK010000107.1"/>
</dbReference>
<evidence type="ECO:0000256" key="1">
    <source>
        <dbReference type="SAM" id="MobiDB-lite"/>
    </source>
</evidence>
<proteinExistence type="predicted"/>
<organism evidence="2 3">
    <name type="scientific">Streptosporangium album</name>
    <dbReference type="NCBI Taxonomy" id="47479"/>
    <lineage>
        <taxon>Bacteria</taxon>
        <taxon>Bacillati</taxon>
        <taxon>Actinomycetota</taxon>
        <taxon>Actinomycetes</taxon>
        <taxon>Streptosporangiales</taxon>
        <taxon>Streptosporangiaceae</taxon>
        <taxon>Streptosporangium</taxon>
    </lineage>
</organism>
<comment type="caution">
    <text evidence="2">The sequence shown here is derived from an EMBL/GenBank/DDBJ whole genome shotgun (WGS) entry which is preliminary data.</text>
</comment>
<dbReference type="AlphaFoldDB" id="A0A7W7RR66"/>
<feature type="region of interest" description="Disordered" evidence="1">
    <location>
        <begin position="1"/>
        <end position="39"/>
    </location>
</feature>
<name>A0A7W7RR66_9ACTN</name>
<keyword evidence="3" id="KW-1185">Reference proteome</keyword>
<gene>
    <name evidence="2" type="ORF">FHR32_000945</name>
</gene>
<reference evidence="2 3" key="1">
    <citation type="submission" date="2020-08" db="EMBL/GenBank/DDBJ databases">
        <title>Sequencing the genomes of 1000 actinobacteria strains.</title>
        <authorList>
            <person name="Klenk H.-P."/>
        </authorList>
    </citation>
    <scope>NUCLEOTIDE SEQUENCE [LARGE SCALE GENOMIC DNA]</scope>
    <source>
        <strain evidence="2 3">DSM 43023</strain>
    </source>
</reference>
<evidence type="ECO:0000313" key="3">
    <source>
        <dbReference type="Proteomes" id="UP000534286"/>
    </source>
</evidence>
<evidence type="ECO:0000313" key="2">
    <source>
        <dbReference type="EMBL" id="MBB4936640.1"/>
    </source>
</evidence>
<dbReference type="EMBL" id="JACHJU010000001">
    <property type="protein sequence ID" value="MBB4936640.1"/>
    <property type="molecule type" value="Genomic_DNA"/>
</dbReference>
<accession>A0A7W7RR66</accession>
<feature type="compositionally biased region" description="Basic and acidic residues" evidence="1">
    <location>
        <begin position="1"/>
        <end position="25"/>
    </location>
</feature>
<sequence>MERPVAGLRGEEGPRGAARPRRDPRLPPGLRRGVTTPGTVTDFGVQSTALWRSDLSATVVVKGNDSGVTNRYRPDGCTIEDVIEDEKYSGAELVVQVAKATARLVTSRTITPAEAAKIIKAVPKPHR</sequence>
<dbReference type="Proteomes" id="UP000534286">
    <property type="component" value="Unassembled WGS sequence"/>
</dbReference>